<dbReference type="EMBL" id="FJUX01000095">
    <property type="protein sequence ID" value="CZT07393.1"/>
    <property type="molecule type" value="Genomic_DNA"/>
</dbReference>
<evidence type="ECO:0000313" key="2">
    <source>
        <dbReference type="Proteomes" id="UP000178912"/>
    </source>
</evidence>
<protein>
    <submittedName>
        <fullName evidence="1">Uncharacterized protein</fullName>
    </submittedName>
</protein>
<dbReference type="Proteomes" id="UP000178912">
    <property type="component" value="Unassembled WGS sequence"/>
</dbReference>
<sequence>MYVREAGEHPGSSPPILPEFLVVFDRIILMLLDRRPENSALCMYTPSHGSSKYSCIHPYQASSDSTVLSSSSSESPTRTNMRAVELRGTGDGSAVLRDAECITGRTRLIHHGDQSTIQPAAVDGLWKCK</sequence>
<name>A0A1E1L9Z3_9HELO</name>
<dbReference type="AlphaFoldDB" id="A0A1E1L9Z3"/>
<keyword evidence="2" id="KW-1185">Reference proteome</keyword>
<gene>
    <name evidence="1" type="ORF">RAG0_12870</name>
</gene>
<organism evidence="1 2">
    <name type="scientific">Rhynchosporium agropyri</name>
    <dbReference type="NCBI Taxonomy" id="914238"/>
    <lineage>
        <taxon>Eukaryota</taxon>
        <taxon>Fungi</taxon>
        <taxon>Dikarya</taxon>
        <taxon>Ascomycota</taxon>
        <taxon>Pezizomycotina</taxon>
        <taxon>Leotiomycetes</taxon>
        <taxon>Helotiales</taxon>
        <taxon>Ploettnerulaceae</taxon>
        <taxon>Rhynchosporium</taxon>
    </lineage>
</organism>
<proteinExistence type="predicted"/>
<evidence type="ECO:0000313" key="1">
    <source>
        <dbReference type="EMBL" id="CZT07393.1"/>
    </source>
</evidence>
<reference evidence="2" key="1">
    <citation type="submission" date="2016-03" db="EMBL/GenBank/DDBJ databases">
        <authorList>
            <person name="Guldener U."/>
        </authorList>
    </citation>
    <scope>NUCLEOTIDE SEQUENCE [LARGE SCALE GENOMIC DNA]</scope>
    <source>
        <strain evidence="2">04CH-RAC-A.6.1</strain>
    </source>
</reference>
<accession>A0A1E1L9Z3</accession>